<organism evidence="2 3">
    <name type="scientific">Bombardia bombarda</name>
    <dbReference type="NCBI Taxonomy" id="252184"/>
    <lineage>
        <taxon>Eukaryota</taxon>
        <taxon>Fungi</taxon>
        <taxon>Dikarya</taxon>
        <taxon>Ascomycota</taxon>
        <taxon>Pezizomycotina</taxon>
        <taxon>Sordariomycetes</taxon>
        <taxon>Sordariomycetidae</taxon>
        <taxon>Sordariales</taxon>
        <taxon>Lasiosphaeriaceae</taxon>
        <taxon>Bombardia</taxon>
    </lineage>
</organism>
<evidence type="ECO:0000313" key="2">
    <source>
        <dbReference type="EMBL" id="KAK0610096.1"/>
    </source>
</evidence>
<accession>A0AA39T0V3</accession>
<feature type="region of interest" description="Disordered" evidence="1">
    <location>
        <begin position="14"/>
        <end position="46"/>
    </location>
</feature>
<dbReference type="Proteomes" id="UP001174934">
    <property type="component" value="Unassembled WGS sequence"/>
</dbReference>
<dbReference type="EMBL" id="JAULSR010000011">
    <property type="protein sequence ID" value="KAK0610096.1"/>
    <property type="molecule type" value="Genomic_DNA"/>
</dbReference>
<evidence type="ECO:0000313" key="3">
    <source>
        <dbReference type="Proteomes" id="UP001174934"/>
    </source>
</evidence>
<sequence length="213" mass="23383">MLRPWGGAVWYGMQPNNSSSTHEVAQHTSNPPGCRTDNGNTEPNSDQGYINYEAELANVVPPVSRLPSSTPGTLSKKQLPARLPPIWHGQKPVKRTAVLHSADTLWCSTNGPRCKVRLSRPAYGAARNYHTLSTADRQARHCFYMNVVSATTQGPVPWKAFRHDETPGPASPSKRSENGSPGTSKTFNPTARAKTRPVDPPRLHGTTRNRSRL</sequence>
<comment type="caution">
    <text evidence="2">The sequence shown here is derived from an EMBL/GenBank/DDBJ whole genome shotgun (WGS) entry which is preliminary data.</text>
</comment>
<reference evidence="2" key="1">
    <citation type="submission" date="2023-06" db="EMBL/GenBank/DDBJ databases">
        <title>Genome-scale phylogeny and comparative genomics of the fungal order Sordariales.</title>
        <authorList>
            <consortium name="Lawrence Berkeley National Laboratory"/>
            <person name="Hensen N."/>
            <person name="Bonometti L."/>
            <person name="Westerberg I."/>
            <person name="Brannstrom I.O."/>
            <person name="Guillou S."/>
            <person name="Cros-Aarteil S."/>
            <person name="Calhoun S."/>
            <person name="Haridas S."/>
            <person name="Kuo A."/>
            <person name="Mondo S."/>
            <person name="Pangilinan J."/>
            <person name="Riley R."/>
            <person name="LaButti K."/>
            <person name="Andreopoulos B."/>
            <person name="Lipzen A."/>
            <person name="Chen C."/>
            <person name="Yanf M."/>
            <person name="Daum C."/>
            <person name="Ng V."/>
            <person name="Clum A."/>
            <person name="Steindorff A."/>
            <person name="Ohm R."/>
            <person name="Martin F."/>
            <person name="Silar P."/>
            <person name="Natvig D."/>
            <person name="Lalanne C."/>
            <person name="Gautier V."/>
            <person name="Ament-velasquez S.L."/>
            <person name="Kruys A."/>
            <person name="Hutchinson M.I."/>
            <person name="Powell A.J."/>
            <person name="Barry K."/>
            <person name="Miller A.N."/>
            <person name="Grigoriev I.V."/>
            <person name="Debuchy R."/>
            <person name="Gladieux P."/>
            <person name="Thoren M.H."/>
            <person name="Johannesson H."/>
        </authorList>
    </citation>
    <scope>NUCLEOTIDE SEQUENCE</scope>
    <source>
        <strain evidence="2">SMH3391-2</strain>
    </source>
</reference>
<name>A0AA39T0V3_9PEZI</name>
<gene>
    <name evidence="2" type="ORF">B0T17DRAFT_512397</name>
</gene>
<proteinExistence type="predicted"/>
<keyword evidence="3" id="KW-1185">Reference proteome</keyword>
<feature type="compositionally biased region" description="Polar residues" evidence="1">
    <location>
        <begin position="178"/>
        <end position="189"/>
    </location>
</feature>
<dbReference type="AlphaFoldDB" id="A0AA39T0V3"/>
<feature type="region of interest" description="Disordered" evidence="1">
    <location>
        <begin position="156"/>
        <end position="213"/>
    </location>
</feature>
<protein>
    <submittedName>
        <fullName evidence="2">Uncharacterized protein</fullName>
    </submittedName>
</protein>
<evidence type="ECO:0000256" key="1">
    <source>
        <dbReference type="SAM" id="MobiDB-lite"/>
    </source>
</evidence>